<keyword evidence="3" id="KW-1185">Reference proteome</keyword>
<dbReference type="GeneID" id="63747570"/>
<evidence type="ECO:0000313" key="2">
    <source>
        <dbReference type="EMBL" id="OJJ29641.1"/>
    </source>
</evidence>
<reference evidence="3" key="1">
    <citation type="journal article" date="2017" name="Genome Biol.">
        <title>Comparative genomics reveals high biological diversity and specific adaptations in the industrially and medically important fungal genus Aspergillus.</title>
        <authorList>
            <person name="de Vries R.P."/>
            <person name="Riley R."/>
            <person name="Wiebenga A."/>
            <person name="Aguilar-Osorio G."/>
            <person name="Amillis S."/>
            <person name="Uchima C.A."/>
            <person name="Anderluh G."/>
            <person name="Asadollahi M."/>
            <person name="Askin M."/>
            <person name="Barry K."/>
            <person name="Battaglia E."/>
            <person name="Bayram O."/>
            <person name="Benocci T."/>
            <person name="Braus-Stromeyer S.A."/>
            <person name="Caldana C."/>
            <person name="Canovas D."/>
            <person name="Cerqueira G.C."/>
            <person name="Chen F."/>
            <person name="Chen W."/>
            <person name="Choi C."/>
            <person name="Clum A."/>
            <person name="Dos Santos R.A."/>
            <person name="Damasio A.R."/>
            <person name="Diallinas G."/>
            <person name="Emri T."/>
            <person name="Fekete E."/>
            <person name="Flipphi M."/>
            <person name="Freyberg S."/>
            <person name="Gallo A."/>
            <person name="Gournas C."/>
            <person name="Habgood R."/>
            <person name="Hainaut M."/>
            <person name="Harispe M.L."/>
            <person name="Henrissat B."/>
            <person name="Hilden K.S."/>
            <person name="Hope R."/>
            <person name="Hossain A."/>
            <person name="Karabika E."/>
            <person name="Karaffa L."/>
            <person name="Karanyi Z."/>
            <person name="Krasevec N."/>
            <person name="Kuo A."/>
            <person name="Kusch H."/>
            <person name="LaButti K."/>
            <person name="Lagendijk E.L."/>
            <person name="Lapidus A."/>
            <person name="Levasseur A."/>
            <person name="Lindquist E."/>
            <person name="Lipzen A."/>
            <person name="Logrieco A.F."/>
            <person name="MacCabe A."/>
            <person name="Maekelae M.R."/>
            <person name="Malavazi I."/>
            <person name="Melin P."/>
            <person name="Meyer V."/>
            <person name="Mielnichuk N."/>
            <person name="Miskei M."/>
            <person name="Molnar A.P."/>
            <person name="Mule G."/>
            <person name="Ngan C.Y."/>
            <person name="Orejas M."/>
            <person name="Orosz E."/>
            <person name="Ouedraogo J.P."/>
            <person name="Overkamp K.M."/>
            <person name="Park H.-S."/>
            <person name="Perrone G."/>
            <person name="Piumi F."/>
            <person name="Punt P.J."/>
            <person name="Ram A.F."/>
            <person name="Ramon A."/>
            <person name="Rauscher S."/>
            <person name="Record E."/>
            <person name="Riano-Pachon D.M."/>
            <person name="Robert V."/>
            <person name="Roehrig J."/>
            <person name="Ruller R."/>
            <person name="Salamov A."/>
            <person name="Salih N.S."/>
            <person name="Samson R.A."/>
            <person name="Sandor E."/>
            <person name="Sanguinetti M."/>
            <person name="Schuetze T."/>
            <person name="Sepcic K."/>
            <person name="Shelest E."/>
            <person name="Sherlock G."/>
            <person name="Sophianopoulou V."/>
            <person name="Squina F.M."/>
            <person name="Sun H."/>
            <person name="Susca A."/>
            <person name="Todd R.B."/>
            <person name="Tsang A."/>
            <person name="Unkles S.E."/>
            <person name="van de Wiele N."/>
            <person name="van Rossen-Uffink D."/>
            <person name="Oliveira J.V."/>
            <person name="Vesth T.C."/>
            <person name="Visser J."/>
            <person name="Yu J.-H."/>
            <person name="Zhou M."/>
            <person name="Andersen M.R."/>
            <person name="Archer D.B."/>
            <person name="Baker S.E."/>
            <person name="Benoit I."/>
            <person name="Brakhage A.A."/>
            <person name="Braus G.H."/>
            <person name="Fischer R."/>
            <person name="Frisvad J.C."/>
            <person name="Goldman G.H."/>
            <person name="Houbraken J."/>
            <person name="Oakley B."/>
            <person name="Pocsi I."/>
            <person name="Scazzocchio C."/>
            <person name="Seiboth B."/>
            <person name="vanKuyk P.A."/>
            <person name="Wortman J."/>
            <person name="Dyer P.S."/>
            <person name="Grigoriev I.V."/>
        </authorList>
    </citation>
    <scope>NUCLEOTIDE SEQUENCE [LARGE SCALE GENOMIC DNA]</scope>
    <source>
        <strain evidence="3">DTO 134E9</strain>
    </source>
</reference>
<feature type="compositionally biased region" description="Pro residues" evidence="1">
    <location>
        <begin position="498"/>
        <end position="509"/>
    </location>
</feature>
<dbReference type="EMBL" id="KV878219">
    <property type="protein sequence ID" value="OJJ29641.1"/>
    <property type="molecule type" value="Genomic_DNA"/>
</dbReference>
<protein>
    <submittedName>
        <fullName evidence="2">Uncharacterized protein</fullName>
    </submittedName>
</protein>
<organism evidence="2 3">
    <name type="scientific">Aspergillus wentii DTO 134E9</name>
    <dbReference type="NCBI Taxonomy" id="1073089"/>
    <lineage>
        <taxon>Eukaryota</taxon>
        <taxon>Fungi</taxon>
        <taxon>Dikarya</taxon>
        <taxon>Ascomycota</taxon>
        <taxon>Pezizomycotina</taxon>
        <taxon>Eurotiomycetes</taxon>
        <taxon>Eurotiomycetidae</taxon>
        <taxon>Eurotiales</taxon>
        <taxon>Aspergillaceae</taxon>
        <taxon>Aspergillus</taxon>
        <taxon>Aspergillus subgen. Cremei</taxon>
    </lineage>
</organism>
<dbReference type="Pfam" id="PF12520">
    <property type="entry name" value="DUF3723"/>
    <property type="match status" value="1"/>
</dbReference>
<name>A0A1L9R3Z0_ASPWE</name>
<dbReference type="InterPro" id="IPR022198">
    <property type="entry name" value="DUF3723"/>
</dbReference>
<feature type="compositionally biased region" description="Low complexity" evidence="1">
    <location>
        <begin position="475"/>
        <end position="497"/>
    </location>
</feature>
<dbReference type="RefSeq" id="XP_040683318.1">
    <property type="nucleotide sequence ID" value="XM_040831722.1"/>
</dbReference>
<dbReference type="AlphaFoldDB" id="A0A1L9R3Z0"/>
<evidence type="ECO:0000313" key="3">
    <source>
        <dbReference type="Proteomes" id="UP000184383"/>
    </source>
</evidence>
<dbReference type="OrthoDB" id="4227485at2759"/>
<proteinExistence type="predicted"/>
<evidence type="ECO:0000256" key="1">
    <source>
        <dbReference type="SAM" id="MobiDB-lite"/>
    </source>
</evidence>
<accession>A0A1L9R3Z0</accession>
<gene>
    <name evidence="2" type="ORF">ASPWEDRAFT_177825</name>
</gene>
<feature type="region of interest" description="Disordered" evidence="1">
    <location>
        <begin position="469"/>
        <end position="519"/>
    </location>
</feature>
<sequence length="655" mass="72547">MAGDRAQNNTAARAEARLGIEFSARASIGMPIFPALSTGGPLVDGHALRSRRFLCSRTLGVTPLRDIQPACGRFAVVRSTVRSNWQPSDKRYDVRRLRHFPQYRELRDALDSLLPFRALWKRLRPGTLQRKFALRSPERLAHYVRRVHHVWSQILGSIHPDEADHKTVQALEGRCPGLSMIDLNHIKDGLETGRIFPTITQPDDRARLLERLSRIDTRIPSLHTWTTDSLCLTAGASILRRLFPVLQSHATLEQEAQRHHAWPGGEQPSGRSPTAVDFGSAYRQLWLFALRNAPGLLSLPQSPPDDKQQALWVQVARFAWVVGFNTPAIRSLLQGDRPTVGFAADSAGGPPAMPAITTGLDARESAGRRMVRSAARCFHEARPYLWADYIYSPSPTTPGWTLTPFAIARDVFRAFFGSDHPGCENGQMLSMLSPSISGHGYLSALRDVNIDLVPNLGADRTCADTPTGLLTAPLGSRSPSPRSVSHYSRSVSGGSSHTPPPNQPGNLPDPPDELNAPIPPSTVLIDTVLRELEHPSDSRAPAGLGLLGHSIQLTPVDVQNNLEQYRYHATGPAAVVYHYDVPPTIYQLPLLRAERQFMTAIVATNCDCWYAVYEAGLLCILEPKDILPWLGKKLVVYGERKYWRQAQCGEFPQVR</sequence>
<dbReference type="STRING" id="1073089.A0A1L9R3Z0"/>
<dbReference type="VEuPathDB" id="FungiDB:ASPWEDRAFT_177825"/>
<dbReference type="Proteomes" id="UP000184383">
    <property type="component" value="Unassembled WGS sequence"/>
</dbReference>